<dbReference type="CDD" id="cd06532">
    <property type="entry name" value="Glyco_transf_25"/>
    <property type="match status" value="1"/>
</dbReference>
<proteinExistence type="predicted"/>
<dbReference type="InterPro" id="IPR002654">
    <property type="entry name" value="Glyco_trans_25"/>
</dbReference>
<evidence type="ECO:0000313" key="3">
    <source>
        <dbReference type="Proteomes" id="UP000744438"/>
    </source>
</evidence>
<accession>A0A937LE20</accession>
<dbReference type="Proteomes" id="UP000744438">
    <property type="component" value="Unassembled WGS sequence"/>
</dbReference>
<dbReference type="AlphaFoldDB" id="A0A937LE20"/>
<protein>
    <submittedName>
        <fullName evidence="2">Glycosyltransferase family 25 protein</fullName>
    </submittedName>
</protein>
<organism evidence="2 3">
    <name type="scientific">SAR86 cluster bacterium</name>
    <dbReference type="NCBI Taxonomy" id="2030880"/>
    <lineage>
        <taxon>Bacteria</taxon>
        <taxon>Pseudomonadati</taxon>
        <taxon>Pseudomonadota</taxon>
        <taxon>Gammaproteobacteria</taxon>
        <taxon>SAR86 cluster</taxon>
    </lineage>
</organism>
<sequence>MITYLINLKRANDRLVSAKEAFDKAGINFNLEVAVDGKDLSLPHKNYSEIKYNLLHGKKTNLGELGCYFSHLNVLKKFLNTTENWALVCEDDIEFHEDIVEIINNALSSGLNFDLLRLSGGSHRNKEIGLPLKLKKIHNAFFLSLNFGFKSGTGCYLINRLAAKNIVKKIHNMCLPIDHAMDRDWILNHRSLTISPAPVYLKEELHLGNSYIQAKSEFKFPFYRRYWIMAPYRLVNELLRLIYKILLYIKIKIES</sequence>
<dbReference type="Pfam" id="PF01755">
    <property type="entry name" value="Glyco_transf_25"/>
    <property type="match status" value="1"/>
</dbReference>
<gene>
    <name evidence="2" type="ORF">ISQ63_00625</name>
</gene>
<evidence type="ECO:0000313" key="2">
    <source>
        <dbReference type="EMBL" id="MBL6811367.1"/>
    </source>
</evidence>
<comment type="caution">
    <text evidence="2">The sequence shown here is derived from an EMBL/GenBank/DDBJ whole genome shotgun (WGS) entry which is preliminary data.</text>
</comment>
<evidence type="ECO:0000259" key="1">
    <source>
        <dbReference type="Pfam" id="PF01755"/>
    </source>
</evidence>
<name>A0A937LE20_9GAMM</name>
<dbReference type="EMBL" id="JADHQC010000001">
    <property type="protein sequence ID" value="MBL6811367.1"/>
    <property type="molecule type" value="Genomic_DNA"/>
</dbReference>
<feature type="domain" description="Glycosyl transferase family 25" evidence="1">
    <location>
        <begin position="3"/>
        <end position="181"/>
    </location>
</feature>
<reference evidence="2" key="1">
    <citation type="submission" date="2020-10" db="EMBL/GenBank/DDBJ databases">
        <title>Microbiome of the Black Sea water column analyzed by genome centric metagenomics.</title>
        <authorList>
            <person name="Cabello-Yeves P.J."/>
            <person name="Callieri C."/>
            <person name="Picazo A."/>
            <person name="Mehrshad M."/>
            <person name="Haro-Moreno J.M."/>
            <person name="Roda-Garcia J."/>
            <person name="Dzembekova N."/>
            <person name="Slabakova V."/>
            <person name="Slabakova N."/>
            <person name="Moncheva S."/>
            <person name="Rodriguez-Valera F."/>
        </authorList>
    </citation>
    <scope>NUCLEOTIDE SEQUENCE</scope>
    <source>
        <strain evidence="2">BS307-5m-G49</strain>
    </source>
</reference>